<dbReference type="EMBL" id="QMFY01000001">
    <property type="protein sequence ID" value="RAW03074.1"/>
    <property type="molecule type" value="Genomic_DNA"/>
</dbReference>
<keyword evidence="2" id="KW-1185">Reference proteome</keyword>
<sequence length="133" mass="15125">MDQISTMSQHYQCSLLYLVKLLIDVDGITDERELRALYLIRETEEISDAVFMAFEDKIRGMTEREVYDAAMSELQLCSSSEKLNVFALLYKMSEVDGRVDIKEIKLLLYAIKSAGVAFDEVVTRAKSTPSLVI</sequence>
<dbReference type="Proteomes" id="UP000251889">
    <property type="component" value="Unassembled WGS sequence"/>
</dbReference>
<gene>
    <name evidence="1" type="ORF">DQQ10_02960</name>
</gene>
<organism evidence="1 2">
    <name type="scientific">Pseudochryseolinea flava</name>
    <dbReference type="NCBI Taxonomy" id="2059302"/>
    <lineage>
        <taxon>Bacteria</taxon>
        <taxon>Pseudomonadati</taxon>
        <taxon>Bacteroidota</taxon>
        <taxon>Cytophagia</taxon>
        <taxon>Cytophagales</taxon>
        <taxon>Fulvivirgaceae</taxon>
        <taxon>Pseudochryseolinea</taxon>
    </lineage>
</organism>
<name>A0A364Y7I5_9BACT</name>
<protein>
    <recommendedName>
        <fullName evidence="3">Co-chaperone DjlA N-terminal domain-containing protein</fullName>
    </recommendedName>
</protein>
<reference evidence="1 2" key="1">
    <citation type="submission" date="2018-06" db="EMBL/GenBank/DDBJ databases">
        <title>Chryseolinea flavus sp. nov., a member of the phylum Bacteroidetes isolated from soil.</title>
        <authorList>
            <person name="Li Y."/>
            <person name="Wang J."/>
        </authorList>
    </citation>
    <scope>NUCLEOTIDE SEQUENCE [LARGE SCALE GENOMIC DNA]</scope>
    <source>
        <strain evidence="1 2">SDU1-6</strain>
    </source>
</reference>
<accession>A0A364Y7I5</accession>
<dbReference type="AlphaFoldDB" id="A0A364Y7I5"/>
<proteinExistence type="predicted"/>
<evidence type="ECO:0000313" key="1">
    <source>
        <dbReference type="EMBL" id="RAW03074.1"/>
    </source>
</evidence>
<comment type="caution">
    <text evidence="1">The sequence shown here is derived from an EMBL/GenBank/DDBJ whole genome shotgun (WGS) entry which is preliminary data.</text>
</comment>
<evidence type="ECO:0000313" key="2">
    <source>
        <dbReference type="Proteomes" id="UP000251889"/>
    </source>
</evidence>
<dbReference type="Gene3D" id="1.10.3680.10">
    <property type="entry name" value="TerB-like"/>
    <property type="match status" value="1"/>
</dbReference>
<dbReference type="SUPFAM" id="SSF158682">
    <property type="entry name" value="TerB-like"/>
    <property type="match status" value="1"/>
</dbReference>
<evidence type="ECO:0008006" key="3">
    <source>
        <dbReference type="Google" id="ProtNLM"/>
    </source>
</evidence>
<dbReference type="InterPro" id="IPR029024">
    <property type="entry name" value="TerB-like"/>
</dbReference>